<feature type="transmembrane region" description="Helical" evidence="1">
    <location>
        <begin position="296"/>
        <end position="317"/>
    </location>
</feature>
<feature type="transmembrane region" description="Helical" evidence="1">
    <location>
        <begin position="77"/>
        <end position="101"/>
    </location>
</feature>
<evidence type="ECO:0000313" key="4">
    <source>
        <dbReference type="Proteomes" id="UP001368318"/>
    </source>
</evidence>
<dbReference type="Pfam" id="PF12412">
    <property type="entry name" value="DUF3667"/>
    <property type="match status" value="1"/>
</dbReference>
<dbReference type="EMBL" id="CP136924">
    <property type="protein sequence ID" value="WXA03232.1"/>
    <property type="molecule type" value="Genomic_DNA"/>
</dbReference>
<dbReference type="InterPro" id="IPR022134">
    <property type="entry name" value="DUF3667"/>
</dbReference>
<proteinExistence type="predicted"/>
<feature type="transmembrane region" description="Helical" evidence="1">
    <location>
        <begin position="268"/>
        <end position="290"/>
    </location>
</feature>
<evidence type="ECO:0000313" key="3">
    <source>
        <dbReference type="EMBL" id="WXA14345.1"/>
    </source>
</evidence>
<feature type="transmembrane region" description="Helical" evidence="1">
    <location>
        <begin position="237"/>
        <end position="256"/>
    </location>
</feature>
<protein>
    <submittedName>
        <fullName evidence="3">DUF3667 domain-containing protein</fullName>
    </submittedName>
</protein>
<dbReference type="AlphaFoldDB" id="A0AAU6PBH0"/>
<reference evidence="3 4" key="1">
    <citation type="submission" date="2023-10" db="EMBL/GenBank/DDBJ databases">
        <title>Culture-based analysis of two novel bacteria associated with mangrove crab gills.</title>
        <authorList>
            <person name="Yang X."/>
            <person name="Garuglieri E."/>
            <person name="Van Goethem M.W."/>
            <person name="Fusi M."/>
            <person name="Marasco R."/>
            <person name="Daffonchio D.G."/>
        </authorList>
    </citation>
    <scope>NUCLEOTIDE SEQUENCE</scope>
    <source>
        <strain evidence="3">UG2-1</strain>
        <strain evidence="2">UG2-2</strain>
        <strain evidence="4">UG2_2</strain>
    </source>
</reference>
<evidence type="ECO:0000313" key="2">
    <source>
        <dbReference type="EMBL" id="WXA03232.1"/>
    </source>
</evidence>
<feature type="transmembrane region" description="Helical" evidence="1">
    <location>
        <begin position="329"/>
        <end position="353"/>
    </location>
</feature>
<name>A0AAU6PBH0_9FLAO</name>
<dbReference type="KEGG" id="mcaa:R3L15_05565"/>
<gene>
    <name evidence="3" type="ORF">R3L15_05565</name>
    <name evidence="2" type="ORF">R3L16_01835</name>
</gene>
<dbReference type="EMBL" id="CP136925">
    <property type="protein sequence ID" value="WXA14345.1"/>
    <property type="molecule type" value="Genomic_DNA"/>
</dbReference>
<keyword evidence="1" id="KW-0812">Transmembrane</keyword>
<keyword evidence="1" id="KW-0472">Membrane</keyword>
<keyword evidence="4" id="KW-1185">Reference proteome</keyword>
<sequence length="354" mass="41678">MPTNLKSCSNCEQQFYESYAYCPYCGQKSKDKLTLGILFNNTISNYFSVDARFFKSFIPLMLKPGYLAKRFIGGKRLLYLHPAQMYLFISVVFFFLFSFVANQQARDIDTSIKKNFEHAKKVVDSISQNPLDSVQVKNYMKPYTDNKEVLGLTEQETQELDSIIKTKNNSESIFNSGFNQRRIDSLINVGASDKTIYKEMGLEKDASYLKRKFYEQALKFYKSKSGGSILKRFYDTIPIAMFFLLPIFALLLKLFYYRKGTYAYHLVFSFYFFAYLFTVFSVLLLCNFIWGNFPDWLTGLIILSTFIYFFIAVKRFYEQGWFLSFLKSSFIVFFFFTLLIPITMFLGFFAFMYY</sequence>
<evidence type="ECO:0000256" key="1">
    <source>
        <dbReference type="SAM" id="Phobius"/>
    </source>
</evidence>
<organism evidence="3">
    <name type="scientific">Mangrovimonas cancribranchiae</name>
    <dbReference type="NCBI Taxonomy" id="3080055"/>
    <lineage>
        <taxon>Bacteria</taxon>
        <taxon>Pseudomonadati</taxon>
        <taxon>Bacteroidota</taxon>
        <taxon>Flavobacteriia</taxon>
        <taxon>Flavobacteriales</taxon>
        <taxon>Flavobacteriaceae</taxon>
        <taxon>Mangrovimonas</taxon>
    </lineage>
</organism>
<keyword evidence="1" id="KW-1133">Transmembrane helix</keyword>
<accession>A0AAU6PBH0</accession>
<dbReference type="RefSeq" id="WP_338733754.1">
    <property type="nucleotide sequence ID" value="NZ_CP136924.1"/>
</dbReference>
<dbReference type="Proteomes" id="UP001368318">
    <property type="component" value="Chromosome"/>
</dbReference>